<feature type="transmembrane region" description="Helical" evidence="1">
    <location>
        <begin position="417"/>
        <end position="437"/>
    </location>
</feature>
<gene>
    <name evidence="2" type="primary">clpC</name>
    <name evidence="2" type="ORF">SNEC2469_LOCUS34503</name>
</gene>
<evidence type="ECO:0000313" key="2">
    <source>
        <dbReference type="EMBL" id="CAE7942038.1"/>
    </source>
</evidence>
<keyword evidence="1" id="KW-1133">Transmembrane helix</keyword>
<comment type="caution">
    <text evidence="2">The sequence shown here is derived from an EMBL/GenBank/DDBJ whole genome shotgun (WGS) entry which is preliminary data.</text>
</comment>
<feature type="transmembrane region" description="Helical" evidence="1">
    <location>
        <begin position="491"/>
        <end position="513"/>
    </location>
</feature>
<feature type="transmembrane region" description="Helical" evidence="1">
    <location>
        <begin position="160"/>
        <end position="182"/>
    </location>
</feature>
<name>A0A813CEB4_9DINO</name>
<evidence type="ECO:0000313" key="3">
    <source>
        <dbReference type="Proteomes" id="UP000601435"/>
    </source>
</evidence>
<organism evidence="2 3">
    <name type="scientific">Symbiodinium necroappetens</name>
    <dbReference type="NCBI Taxonomy" id="1628268"/>
    <lineage>
        <taxon>Eukaryota</taxon>
        <taxon>Sar</taxon>
        <taxon>Alveolata</taxon>
        <taxon>Dinophyceae</taxon>
        <taxon>Suessiales</taxon>
        <taxon>Symbiodiniaceae</taxon>
        <taxon>Symbiodinium</taxon>
    </lineage>
</organism>
<keyword evidence="3" id="KW-1185">Reference proteome</keyword>
<feature type="transmembrane region" description="Helical" evidence="1">
    <location>
        <begin position="316"/>
        <end position="345"/>
    </location>
</feature>
<keyword evidence="1" id="KW-0812">Transmembrane</keyword>
<proteinExistence type="predicted"/>
<keyword evidence="1" id="KW-0472">Membrane</keyword>
<sequence>MGASQSLCRAKAAGCDWEGAPAPIEVIEAAEAAADGAAPAEQDAVELEEIISRFQAAIPGATSDSDKDITARQDSKSRRRDLLNRALVPDTEIMRGISLQSTLVWGGRLWRLAPSVLPEQELANRWLHSTQVEHFDVFLSHTWRTKGLSKFFSLSLQCGWVRIFLAWFLAILILEILAFWDILSPHILVQVAFEGKDYTCPFGAWGLYLSNLVSLVVLVLAPGGASKLCFLDVASINQADNNMKERGIFGLGGFLKVSQELRILWSRPYLSRLWCIFEIAAYRFANPRGCITFAPLFLENTVVKLWLGNYVTMVTFMLLLIVVDAAAVVMLLPAFLPLCMVFHFLRKNLLAKRELFAELRNFDLNKVACKREFDRKFIYSAIEEWYGSQEAFTAFVRGPLKEELLAKQADTRLPLKYTLIILTPVLSVGMDGLLAFVKGGMPLNFLICYGCGILLGLFLLWSAVTIRVAVALCDRLAAPYKPGCFDYLQSVMVFLASVAVTFAGIVIAARAYVSGEAYTFAWLAGASLACWATHGGCKCLVCSIAHSTGQQALSDSVVATSA</sequence>
<dbReference type="AlphaFoldDB" id="A0A813CEB4"/>
<feature type="transmembrane region" description="Helical" evidence="1">
    <location>
        <begin position="202"/>
        <end position="221"/>
    </location>
</feature>
<dbReference type="Proteomes" id="UP000601435">
    <property type="component" value="Unassembled WGS sequence"/>
</dbReference>
<protein>
    <submittedName>
        <fullName evidence="2">ClpC protein</fullName>
    </submittedName>
</protein>
<evidence type="ECO:0000256" key="1">
    <source>
        <dbReference type="SAM" id="Phobius"/>
    </source>
</evidence>
<accession>A0A813CEB4</accession>
<dbReference type="OrthoDB" id="434901at2759"/>
<reference evidence="2" key="1">
    <citation type="submission" date="2021-02" db="EMBL/GenBank/DDBJ databases">
        <authorList>
            <person name="Dougan E. K."/>
            <person name="Rhodes N."/>
            <person name="Thang M."/>
            <person name="Chan C."/>
        </authorList>
    </citation>
    <scope>NUCLEOTIDE SEQUENCE</scope>
</reference>
<feature type="transmembrane region" description="Helical" evidence="1">
    <location>
        <begin position="443"/>
        <end position="470"/>
    </location>
</feature>
<dbReference type="EMBL" id="CAJNJA010095541">
    <property type="protein sequence ID" value="CAE7942038.1"/>
    <property type="molecule type" value="Genomic_DNA"/>
</dbReference>